<keyword evidence="3" id="KW-0175">Coiled coil</keyword>
<evidence type="ECO:0000256" key="4">
    <source>
        <dbReference type="SAM" id="MobiDB-lite"/>
    </source>
</evidence>
<evidence type="ECO:0000259" key="6">
    <source>
        <dbReference type="PROSITE" id="PS50158"/>
    </source>
</evidence>
<dbReference type="AlphaFoldDB" id="A0A8H7LG32"/>
<dbReference type="InterPro" id="IPR032567">
    <property type="entry name" value="RTL1-rel"/>
</dbReference>
<dbReference type="Proteomes" id="UP000650582">
    <property type="component" value="Unassembled WGS sequence"/>
</dbReference>
<dbReference type="PANTHER" id="PTHR15503">
    <property type="entry name" value="LDOC1 RELATED"/>
    <property type="match status" value="1"/>
</dbReference>
<dbReference type="Pfam" id="PF03732">
    <property type="entry name" value="Retrotrans_gag"/>
    <property type="match status" value="1"/>
</dbReference>
<feature type="region of interest" description="Disordered" evidence="4">
    <location>
        <begin position="61"/>
        <end position="84"/>
    </location>
</feature>
<feature type="domain" description="CCHC-type" evidence="6">
    <location>
        <begin position="374"/>
        <end position="388"/>
    </location>
</feature>
<proteinExistence type="predicted"/>
<feature type="region of interest" description="Disordered" evidence="4">
    <location>
        <begin position="323"/>
        <end position="362"/>
    </location>
</feature>
<dbReference type="InterPro" id="IPR001878">
    <property type="entry name" value="Znf_CCHC"/>
</dbReference>
<dbReference type="PANTHER" id="PTHR15503:SF22">
    <property type="entry name" value="TRANSPOSON TY3-I GAG POLYPROTEIN"/>
    <property type="match status" value="1"/>
</dbReference>
<dbReference type="GO" id="GO:0006397">
    <property type="term" value="P:mRNA processing"/>
    <property type="evidence" value="ECO:0007669"/>
    <property type="project" value="UniProtKB-KW"/>
</dbReference>
<keyword evidence="1" id="KW-0507">mRNA processing</keyword>
<keyword evidence="2" id="KW-0863">Zinc-finger</keyword>
<dbReference type="GO" id="GO:0008270">
    <property type="term" value="F:zinc ion binding"/>
    <property type="evidence" value="ECO:0007669"/>
    <property type="project" value="UniProtKB-KW"/>
</dbReference>
<evidence type="ECO:0000256" key="3">
    <source>
        <dbReference type="SAM" id="Coils"/>
    </source>
</evidence>
<evidence type="ECO:0000256" key="5">
    <source>
        <dbReference type="SAM" id="SignalP"/>
    </source>
</evidence>
<evidence type="ECO:0000313" key="8">
    <source>
        <dbReference type="Proteomes" id="UP000650582"/>
    </source>
</evidence>
<reference evidence="7" key="1">
    <citation type="submission" date="2020-09" db="EMBL/GenBank/DDBJ databases">
        <title>Comparative genome analyses of four rice-infecting Rhizoctonia solani isolates reveal extensive enrichment of homogalacturonan modification genes.</title>
        <authorList>
            <person name="Lee D.-Y."/>
            <person name="Jeon J."/>
            <person name="Kim K.-T."/>
            <person name="Cheong K."/>
            <person name="Song H."/>
            <person name="Choi G."/>
            <person name="Ko J."/>
            <person name="Opiyo S.O."/>
            <person name="Zuo S."/>
            <person name="Madhav S."/>
            <person name="Lee Y.-H."/>
            <person name="Wang G.-L."/>
        </authorList>
    </citation>
    <scope>NUCLEOTIDE SEQUENCE</scope>
    <source>
        <strain evidence="7">AG1-IA YN-7</strain>
    </source>
</reference>
<comment type="caution">
    <text evidence="7">The sequence shown here is derived from an EMBL/GenBank/DDBJ whole genome shotgun (WGS) entry which is preliminary data.</text>
</comment>
<dbReference type="PROSITE" id="PS50158">
    <property type="entry name" value="ZF_CCHC"/>
    <property type="match status" value="1"/>
</dbReference>
<name>A0A8H7LG32_9AGAM</name>
<keyword evidence="2" id="KW-0862">Zinc</keyword>
<keyword evidence="5" id="KW-0732">Signal</keyword>
<evidence type="ECO:0000313" key="7">
    <source>
        <dbReference type="EMBL" id="KAF8669635.1"/>
    </source>
</evidence>
<dbReference type="InterPro" id="IPR005162">
    <property type="entry name" value="Retrotrans_gag_dom"/>
</dbReference>
<accession>A0A8H7LG32</accession>
<dbReference type="GO" id="GO:0003676">
    <property type="term" value="F:nucleic acid binding"/>
    <property type="evidence" value="ECO:0007669"/>
    <property type="project" value="InterPro"/>
</dbReference>
<feature type="region of interest" description="Disordered" evidence="4">
    <location>
        <begin position="395"/>
        <end position="419"/>
    </location>
</feature>
<organism evidence="7 8">
    <name type="scientific">Rhizoctonia solani</name>
    <dbReference type="NCBI Taxonomy" id="456999"/>
    <lineage>
        <taxon>Eukaryota</taxon>
        <taxon>Fungi</taxon>
        <taxon>Dikarya</taxon>
        <taxon>Basidiomycota</taxon>
        <taxon>Agaricomycotina</taxon>
        <taxon>Agaricomycetes</taxon>
        <taxon>Cantharellales</taxon>
        <taxon>Ceratobasidiaceae</taxon>
        <taxon>Rhizoctonia</taxon>
    </lineage>
</organism>
<feature type="coiled-coil region" evidence="3">
    <location>
        <begin position="6"/>
        <end position="33"/>
    </location>
</feature>
<gene>
    <name evidence="7" type="ORF">RHS04_08696</name>
</gene>
<dbReference type="SUPFAM" id="SSF57756">
    <property type="entry name" value="Retrovirus zinc finger-like domains"/>
    <property type="match status" value="1"/>
</dbReference>
<keyword evidence="2" id="KW-0479">Metal-binding</keyword>
<dbReference type="EMBL" id="JACYCC010000289">
    <property type="protein sequence ID" value="KAF8669635.1"/>
    <property type="molecule type" value="Genomic_DNA"/>
</dbReference>
<feature type="chain" id="PRO_5034726214" evidence="5">
    <location>
        <begin position="23"/>
        <end position="419"/>
    </location>
</feature>
<evidence type="ECO:0000256" key="2">
    <source>
        <dbReference type="PROSITE-ProRule" id="PRU00047"/>
    </source>
</evidence>
<evidence type="ECO:0000256" key="1">
    <source>
        <dbReference type="ARBA" id="ARBA00022664"/>
    </source>
</evidence>
<dbReference type="InterPro" id="IPR036875">
    <property type="entry name" value="Znf_CCHC_sf"/>
</dbReference>
<sequence>MATFSLERVTQLLLGLLGQVECLEQEIAKIKEAGVKTWTNVKNISQTIDVVKDGLKSLQLQGPCTPEGPQPKAVEETPRPLPKIKPIGLTSGAPFWSEGTQVPPNFAQPAPRKAAPLQVLSPPPSPHLQSPIGAYAPPPPAPVAAYPAPVKVDHPDAYTGKIGSKAKQWLTRMLAWTQLNSQMFPTNQEVLSFLLMNMKDTAGAWAHPHLNQLGSHQAIIQMVEAFKLELLAAFGNPDATRAAKQKITTLTQSSTCADYITKFRTLAMELDWNNVALRGQFTRGLHWEVSCQIATRKHCPRTLLELQNAAFVINNALCKERASHLPRDNKPSKGSNPARGTSTSQSTTGSKRLSNNPNFVSEEERNCHRTAGACIKCGKMGHKFAECRTGWKATPIEDKGKAKETAKIGKESGSKLGKD</sequence>
<feature type="signal peptide" evidence="5">
    <location>
        <begin position="1"/>
        <end position="22"/>
    </location>
</feature>
<protein>
    <submittedName>
        <fullName evidence="7">Retrotransposon-derived protein PEG10</fullName>
    </submittedName>
</protein>
<feature type="compositionally biased region" description="Low complexity" evidence="4">
    <location>
        <begin position="340"/>
        <end position="350"/>
    </location>
</feature>